<sequence length="103" mass="10955">MISTVAIMSDNKNPAVLVTVAAQDQPFFPKRSTLLPTPLDVAFGSVLSRVAVSKMSPGVRSDGMGTGDKVVEIESLDRGLWSDSGSSEEREAEDEPVLYAVSL</sequence>
<dbReference type="AlphaFoldDB" id="A0AAV5K3C0"/>
<proteinExistence type="predicted"/>
<evidence type="ECO:0000313" key="1">
    <source>
        <dbReference type="EMBL" id="GKV17973.1"/>
    </source>
</evidence>
<organism evidence="1 2">
    <name type="scientific">Rubroshorea leprosula</name>
    <dbReference type="NCBI Taxonomy" id="152421"/>
    <lineage>
        <taxon>Eukaryota</taxon>
        <taxon>Viridiplantae</taxon>
        <taxon>Streptophyta</taxon>
        <taxon>Embryophyta</taxon>
        <taxon>Tracheophyta</taxon>
        <taxon>Spermatophyta</taxon>
        <taxon>Magnoliopsida</taxon>
        <taxon>eudicotyledons</taxon>
        <taxon>Gunneridae</taxon>
        <taxon>Pentapetalae</taxon>
        <taxon>rosids</taxon>
        <taxon>malvids</taxon>
        <taxon>Malvales</taxon>
        <taxon>Dipterocarpaceae</taxon>
        <taxon>Rubroshorea</taxon>
    </lineage>
</organism>
<gene>
    <name evidence="1" type="ORF">SLEP1_g28415</name>
</gene>
<accession>A0AAV5K3C0</accession>
<protein>
    <submittedName>
        <fullName evidence="1">Uncharacterized protein</fullName>
    </submittedName>
</protein>
<dbReference type="Proteomes" id="UP001054252">
    <property type="component" value="Unassembled WGS sequence"/>
</dbReference>
<reference evidence="1 2" key="1">
    <citation type="journal article" date="2021" name="Commun. Biol.">
        <title>The genome of Shorea leprosula (Dipterocarpaceae) highlights the ecological relevance of drought in aseasonal tropical rainforests.</title>
        <authorList>
            <person name="Ng K.K.S."/>
            <person name="Kobayashi M.J."/>
            <person name="Fawcett J.A."/>
            <person name="Hatakeyama M."/>
            <person name="Paape T."/>
            <person name="Ng C.H."/>
            <person name="Ang C.C."/>
            <person name="Tnah L.H."/>
            <person name="Lee C.T."/>
            <person name="Nishiyama T."/>
            <person name="Sese J."/>
            <person name="O'Brien M.J."/>
            <person name="Copetti D."/>
            <person name="Mohd Noor M.I."/>
            <person name="Ong R.C."/>
            <person name="Putra M."/>
            <person name="Sireger I.Z."/>
            <person name="Indrioko S."/>
            <person name="Kosugi Y."/>
            <person name="Izuno A."/>
            <person name="Isagi Y."/>
            <person name="Lee S.L."/>
            <person name="Shimizu K.K."/>
        </authorList>
    </citation>
    <scope>NUCLEOTIDE SEQUENCE [LARGE SCALE GENOMIC DNA]</scope>
    <source>
        <strain evidence="1">214</strain>
    </source>
</reference>
<keyword evidence="2" id="KW-1185">Reference proteome</keyword>
<evidence type="ECO:0000313" key="2">
    <source>
        <dbReference type="Proteomes" id="UP001054252"/>
    </source>
</evidence>
<dbReference type="EMBL" id="BPVZ01000049">
    <property type="protein sequence ID" value="GKV17973.1"/>
    <property type="molecule type" value="Genomic_DNA"/>
</dbReference>
<name>A0AAV5K3C0_9ROSI</name>
<comment type="caution">
    <text evidence="1">The sequence shown here is derived from an EMBL/GenBank/DDBJ whole genome shotgun (WGS) entry which is preliminary data.</text>
</comment>